<reference evidence="7" key="1">
    <citation type="submission" date="2015-02" db="EMBL/GenBank/DDBJ databases">
        <title>Genome sequencing for Strongylocentrotus purpuratus.</title>
        <authorList>
            <person name="Murali S."/>
            <person name="Liu Y."/>
            <person name="Vee V."/>
            <person name="English A."/>
            <person name="Wang M."/>
            <person name="Skinner E."/>
            <person name="Han Y."/>
            <person name="Muzny D.M."/>
            <person name="Worley K.C."/>
            <person name="Gibbs R.A."/>
        </authorList>
    </citation>
    <scope>NUCLEOTIDE SEQUENCE</scope>
</reference>
<feature type="domain" description="Ig-like" evidence="5">
    <location>
        <begin position="38"/>
        <end position="128"/>
    </location>
</feature>
<evidence type="ECO:0000313" key="7">
    <source>
        <dbReference type="Proteomes" id="UP000007110"/>
    </source>
</evidence>
<dbReference type="InterPro" id="IPR007110">
    <property type="entry name" value="Ig-like_dom"/>
</dbReference>
<dbReference type="InterPro" id="IPR003598">
    <property type="entry name" value="Ig_sub2"/>
</dbReference>
<dbReference type="EnsemblMetazoa" id="XM_030983802">
    <property type="protein sequence ID" value="XP_030839662"/>
    <property type="gene ID" value="LOC115923347"/>
</dbReference>
<dbReference type="SMART" id="SM00408">
    <property type="entry name" value="IGc2"/>
    <property type="match status" value="1"/>
</dbReference>
<dbReference type="Pfam" id="PF13927">
    <property type="entry name" value="Ig_3"/>
    <property type="match status" value="1"/>
</dbReference>
<dbReference type="Gene3D" id="2.60.40.10">
    <property type="entry name" value="Immunoglobulins"/>
    <property type="match status" value="1"/>
</dbReference>
<dbReference type="PANTHER" id="PTHR45842:SF12">
    <property type="entry name" value="KEKKON 5, ISOFORM A"/>
    <property type="match status" value="1"/>
</dbReference>
<feature type="compositionally biased region" description="Polar residues" evidence="3">
    <location>
        <begin position="201"/>
        <end position="224"/>
    </location>
</feature>
<dbReference type="InterPro" id="IPR050467">
    <property type="entry name" value="LRFN"/>
</dbReference>
<keyword evidence="4" id="KW-0812">Transmembrane</keyword>
<name>A0A7M7NPD5_STRPU</name>
<dbReference type="SMART" id="SM00409">
    <property type="entry name" value="IG"/>
    <property type="match status" value="1"/>
</dbReference>
<proteinExistence type="predicted"/>
<dbReference type="FunFam" id="2.60.40.10:FF:003788">
    <property type="match status" value="1"/>
</dbReference>
<feature type="transmembrane region" description="Helical" evidence="4">
    <location>
        <begin position="166"/>
        <end position="190"/>
    </location>
</feature>
<dbReference type="CDD" id="cd00096">
    <property type="entry name" value="Ig"/>
    <property type="match status" value="1"/>
</dbReference>
<protein>
    <recommendedName>
        <fullName evidence="5">Ig-like domain-containing protein</fullName>
    </recommendedName>
</protein>
<dbReference type="AlphaFoldDB" id="A0A7M7NPD5"/>
<feature type="compositionally biased region" description="Basic and acidic residues" evidence="3">
    <location>
        <begin position="324"/>
        <end position="340"/>
    </location>
</feature>
<dbReference type="OrthoDB" id="1394818at2759"/>
<dbReference type="PROSITE" id="PS50835">
    <property type="entry name" value="IG_LIKE"/>
    <property type="match status" value="1"/>
</dbReference>
<feature type="region of interest" description="Disordered" evidence="3">
    <location>
        <begin position="197"/>
        <end position="228"/>
    </location>
</feature>
<evidence type="ECO:0000259" key="5">
    <source>
        <dbReference type="PROSITE" id="PS50835"/>
    </source>
</evidence>
<evidence type="ECO:0000256" key="3">
    <source>
        <dbReference type="SAM" id="MobiDB-lite"/>
    </source>
</evidence>
<dbReference type="InParanoid" id="A0A7M7NPD5"/>
<dbReference type="SUPFAM" id="SSF48726">
    <property type="entry name" value="Immunoglobulin"/>
    <property type="match status" value="1"/>
</dbReference>
<dbReference type="InterPro" id="IPR003599">
    <property type="entry name" value="Ig_sub"/>
</dbReference>
<feature type="region of interest" description="Disordered" evidence="3">
    <location>
        <begin position="273"/>
        <end position="344"/>
    </location>
</feature>
<dbReference type="FunCoup" id="A0A7M7NPD5">
    <property type="interactions" value="640"/>
</dbReference>
<keyword evidence="1" id="KW-0732">Signal</keyword>
<dbReference type="Proteomes" id="UP000007110">
    <property type="component" value="Unassembled WGS sequence"/>
</dbReference>
<evidence type="ECO:0000256" key="4">
    <source>
        <dbReference type="SAM" id="Phobius"/>
    </source>
</evidence>
<dbReference type="PANTHER" id="PTHR45842">
    <property type="entry name" value="SYNAPTIC ADHESION-LIKE MOLECULE SALM"/>
    <property type="match status" value="1"/>
</dbReference>
<reference evidence="6" key="2">
    <citation type="submission" date="2021-01" db="UniProtKB">
        <authorList>
            <consortium name="EnsemblMetazoa"/>
        </authorList>
    </citation>
    <scope>IDENTIFICATION</scope>
</reference>
<evidence type="ECO:0000256" key="1">
    <source>
        <dbReference type="ARBA" id="ARBA00022729"/>
    </source>
</evidence>
<dbReference type="KEGG" id="spu:115923347"/>
<sequence>MSYAGNTPDDRQPECVSPNRLIGQRILDIDESEYACMPQTELNETMTHSVNEGENFVIECNITADPSPDLHWLTPDHTELFPNTNQIPFIVDSESTLTIIRIRKEDDGTYSCTGTNAAGTLNIRNVVNVVGTGNAPILKTDPHLQSSTTITSQQSEPLKGDENSTLVISIAVVAFLIILVVVVVIVAVILRRNGDDRYTDTDTLQRQPTTSVFDPPSHYSTIPLSPNDDIYQEIKHEDDLYEKPREPGDMSPASIRPDHTYMAHVLRQDSFVSNESGGVPAGYERSMVRDVGKPKSDTSSTPGSDGGSDRPANGAQRNIYVATNDRKGNNRQSNVEHNEMRNWVPDLHPEAKAMYANIKRT</sequence>
<accession>A0A7M7NPD5</accession>
<dbReference type="InterPro" id="IPR036179">
    <property type="entry name" value="Ig-like_dom_sf"/>
</dbReference>
<keyword evidence="7" id="KW-1185">Reference proteome</keyword>
<organism evidence="6 7">
    <name type="scientific">Strongylocentrotus purpuratus</name>
    <name type="common">Purple sea urchin</name>
    <dbReference type="NCBI Taxonomy" id="7668"/>
    <lineage>
        <taxon>Eukaryota</taxon>
        <taxon>Metazoa</taxon>
        <taxon>Echinodermata</taxon>
        <taxon>Eleutherozoa</taxon>
        <taxon>Echinozoa</taxon>
        <taxon>Echinoidea</taxon>
        <taxon>Euechinoidea</taxon>
        <taxon>Echinacea</taxon>
        <taxon>Camarodonta</taxon>
        <taxon>Echinidea</taxon>
        <taxon>Strongylocentrotidae</taxon>
        <taxon>Strongylocentrotus</taxon>
    </lineage>
</organism>
<dbReference type="InterPro" id="IPR013783">
    <property type="entry name" value="Ig-like_fold"/>
</dbReference>
<keyword evidence="4" id="KW-0472">Membrane</keyword>
<evidence type="ECO:0000256" key="2">
    <source>
        <dbReference type="ARBA" id="ARBA00023180"/>
    </source>
</evidence>
<keyword evidence="2" id="KW-0325">Glycoprotein</keyword>
<dbReference type="GeneID" id="115923347"/>
<dbReference type="RefSeq" id="XP_030839662.1">
    <property type="nucleotide sequence ID" value="XM_030983802.1"/>
</dbReference>
<evidence type="ECO:0000313" key="6">
    <source>
        <dbReference type="EnsemblMetazoa" id="XP_030839662"/>
    </source>
</evidence>
<feature type="compositionally biased region" description="Basic and acidic residues" evidence="3">
    <location>
        <begin position="286"/>
        <end position="296"/>
    </location>
</feature>
<keyword evidence="4" id="KW-1133">Transmembrane helix</keyword>